<reference evidence="3 4" key="1">
    <citation type="submission" date="2019-09" db="EMBL/GenBank/DDBJ databases">
        <title>Characterisation of the sponge microbiome using genome-centric metagenomics.</title>
        <authorList>
            <person name="Engelberts J.P."/>
            <person name="Robbins S.J."/>
            <person name="De Goeij J.M."/>
            <person name="Aranda M."/>
            <person name="Bell S.C."/>
            <person name="Webster N.S."/>
        </authorList>
    </citation>
    <scope>NUCLEOTIDE SEQUENCE [LARGE SCALE GENOMIC DNA]</scope>
    <source>
        <strain evidence="3">SB0662_bin_43</strain>
    </source>
</reference>
<organism evidence="3 4">
    <name type="scientific">Candidatus Spechtbacteria bacterium SB0662_bin_43</name>
    <dbReference type="NCBI Taxonomy" id="2604897"/>
    <lineage>
        <taxon>Bacteria</taxon>
        <taxon>Candidatus Spechtiibacteriota</taxon>
    </lineage>
</organism>
<dbReference type="Gene3D" id="1.10.443.10">
    <property type="entry name" value="Intergrase catalytic core"/>
    <property type="match status" value="1"/>
</dbReference>
<evidence type="ECO:0000313" key="3">
    <source>
        <dbReference type="EMBL" id="MYE38321.1"/>
    </source>
</evidence>
<feature type="non-terminal residue" evidence="3">
    <location>
        <position position="238"/>
    </location>
</feature>
<dbReference type="Proteomes" id="UP000449092">
    <property type="component" value="Unassembled WGS sequence"/>
</dbReference>
<dbReference type="InterPro" id="IPR011010">
    <property type="entry name" value="DNA_brk_join_enz"/>
</dbReference>
<dbReference type="GO" id="GO:0006310">
    <property type="term" value="P:DNA recombination"/>
    <property type="evidence" value="ECO:0007669"/>
    <property type="project" value="UniProtKB-KW"/>
</dbReference>
<accession>A0A845DEB4</accession>
<dbReference type="GO" id="GO:0003677">
    <property type="term" value="F:DNA binding"/>
    <property type="evidence" value="ECO:0007669"/>
    <property type="project" value="InterPro"/>
</dbReference>
<evidence type="ECO:0000256" key="2">
    <source>
        <dbReference type="SAM" id="MobiDB-lite"/>
    </source>
</evidence>
<gene>
    <name evidence="3" type="ORF">F4X82_02265</name>
</gene>
<evidence type="ECO:0000256" key="1">
    <source>
        <dbReference type="ARBA" id="ARBA00023172"/>
    </source>
</evidence>
<dbReference type="InterPro" id="IPR013762">
    <property type="entry name" value="Integrase-like_cat_sf"/>
</dbReference>
<name>A0A845DEB4_9BACT</name>
<dbReference type="GO" id="GO:0015074">
    <property type="term" value="P:DNA integration"/>
    <property type="evidence" value="ECO:0007669"/>
    <property type="project" value="InterPro"/>
</dbReference>
<dbReference type="EMBL" id="VXOY01000019">
    <property type="protein sequence ID" value="MYE38321.1"/>
    <property type="molecule type" value="Genomic_DNA"/>
</dbReference>
<evidence type="ECO:0000313" key="4">
    <source>
        <dbReference type="Proteomes" id="UP000449092"/>
    </source>
</evidence>
<dbReference type="SUPFAM" id="SSF56349">
    <property type="entry name" value="DNA breaking-rejoining enzymes"/>
    <property type="match status" value="1"/>
</dbReference>
<feature type="region of interest" description="Disordered" evidence="2">
    <location>
        <begin position="1"/>
        <end position="29"/>
    </location>
</feature>
<feature type="compositionally biased region" description="Polar residues" evidence="2">
    <location>
        <begin position="1"/>
        <end position="23"/>
    </location>
</feature>
<evidence type="ECO:0008006" key="5">
    <source>
        <dbReference type="Google" id="ProtNLM"/>
    </source>
</evidence>
<protein>
    <recommendedName>
        <fullName evidence="5">Tyrosine-type recombinase/integrase</fullName>
    </recommendedName>
</protein>
<comment type="caution">
    <text evidence="3">The sequence shown here is derived from an EMBL/GenBank/DDBJ whole genome shotgun (WGS) entry which is preliminary data.</text>
</comment>
<dbReference type="AlphaFoldDB" id="A0A845DEB4"/>
<proteinExistence type="predicted"/>
<sequence>MPYYNPSGSRLSRNNKTDSASQETIDKYKNSGLKIPHTTSYYPEGQKERMWKRFDAKAATLKDKYGDWGEHLHNYIKHRRINGMSYSSISKTYFYGENYLIFIKKEGLENDIETLMNPKTVLKYKNELVSEKSLYQVGMTFTYVYNFLRFISIMGFIDDLNLEKVERMRELSKVRIIRQKQRKVLTEDDFEIVVAATAVAAKNSFEKARNVAILYVFFYCGLRLKEMADIKIADIEVD</sequence>
<keyword evidence="1" id="KW-0233">DNA recombination</keyword>